<evidence type="ECO:0000313" key="2">
    <source>
        <dbReference type="EMBL" id="CAG9837871.1"/>
    </source>
</evidence>
<feature type="signal peptide" evidence="1">
    <location>
        <begin position="1"/>
        <end position="22"/>
    </location>
</feature>
<proteinExistence type="predicted"/>
<protein>
    <submittedName>
        <fullName evidence="2">Uncharacterized protein</fullName>
    </submittedName>
</protein>
<dbReference type="OrthoDB" id="6236007at2759"/>
<organism evidence="2 3">
    <name type="scientific">Diabrotica balteata</name>
    <name type="common">Banded cucumber beetle</name>
    <dbReference type="NCBI Taxonomy" id="107213"/>
    <lineage>
        <taxon>Eukaryota</taxon>
        <taxon>Metazoa</taxon>
        <taxon>Ecdysozoa</taxon>
        <taxon>Arthropoda</taxon>
        <taxon>Hexapoda</taxon>
        <taxon>Insecta</taxon>
        <taxon>Pterygota</taxon>
        <taxon>Neoptera</taxon>
        <taxon>Endopterygota</taxon>
        <taxon>Coleoptera</taxon>
        <taxon>Polyphaga</taxon>
        <taxon>Cucujiformia</taxon>
        <taxon>Chrysomeloidea</taxon>
        <taxon>Chrysomelidae</taxon>
        <taxon>Galerucinae</taxon>
        <taxon>Diabroticina</taxon>
        <taxon>Diabroticites</taxon>
        <taxon>Diabrotica</taxon>
    </lineage>
</organism>
<dbReference type="Proteomes" id="UP001153709">
    <property type="component" value="Chromosome 7"/>
</dbReference>
<dbReference type="EMBL" id="OU898282">
    <property type="protein sequence ID" value="CAG9837871.1"/>
    <property type="molecule type" value="Genomic_DNA"/>
</dbReference>
<dbReference type="AlphaFoldDB" id="A0A9N9XFX2"/>
<dbReference type="Gene3D" id="2.10.25.10">
    <property type="entry name" value="Laminin"/>
    <property type="match status" value="1"/>
</dbReference>
<keyword evidence="1" id="KW-0732">Signal</keyword>
<keyword evidence="3" id="KW-1185">Reference proteome</keyword>
<accession>A0A9N9XFX2</accession>
<feature type="chain" id="PRO_5040437950" evidence="1">
    <location>
        <begin position="23"/>
        <end position="88"/>
    </location>
</feature>
<evidence type="ECO:0000313" key="3">
    <source>
        <dbReference type="Proteomes" id="UP001153709"/>
    </source>
</evidence>
<sequence>MFNMKLFLICVLIVVLAQNSFQEELPRECGQNEEAGCEPCCPEQEITCQNKKPRPCPELGCLPICNFKCVCVDGYIRDTISGKCVKNC</sequence>
<gene>
    <name evidence="2" type="ORF">DIABBA_LOCUS10822</name>
</gene>
<evidence type="ECO:0000256" key="1">
    <source>
        <dbReference type="SAM" id="SignalP"/>
    </source>
</evidence>
<name>A0A9N9XFX2_DIABA</name>
<reference evidence="2" key="1">
    <citation type="submission" date="2022-01" db="EMBL/GenBank/DDBJ databases">
        <authorList>
            <person name="King R."/>
        </authorList>
    </citation>
    <scope>NUCLEOTIDE SEQUENCE</scope>
</reference>